<evidence type="ECO:0000313" key="1">
    <source>
        <dbReference type="EMBL" id="KJV31336.1"/>
    </source>
</evidence>
<dbReference type="InterPro" id="IPR011335">
    <property type="entry name" value="Restrct_endonuc-II-like"/>
</dbReference>
<dbReference type="Proteomes" id="UP000033651">
    <property type="component" value="Unassembled WGS sequence"/>
</dbReference>
<dbReference type="PATRIC" id="fig|345309.4.peg.2139"/>
<name>A0A0F3KJJ8_9GAMM</name>
<dbReference type="InterPro" id="IPR009822">
    <property type="entry name" value="YaeQ"/>
</dbReference>
<dbReference type="SMART" id="SM01322">
    <property type="entry name" value="YaeQ"/>
    <property type="match status" value="1"/>
</dbReference>
<dbReference type="InterPro" id="IPR038590">
    <property type="entry name" value="YaeQ_sf"/>
</dbReference>
<comment type="caution">
    <text evidence="1">The sequence shown here is derived from an EMBL/GenBank/DDBJ whole genome shotgun (WGS) entry which is preliminary data.</text>
</comment>
<dbReference type="PIRSF" id="PIRSF011484">
    <property type="entry name" value="YaeQ"/>
    <property type="match status" value="1"/>
</dbReference>
<evidence type="ECO:0008006" key="3">
    <source>
        <dbReference type="Google" id="ProtNLM"/>
    </source>
</evidence>
<dbReference type="Pfam" id="PF07152">
    <property type="entry name" value="YaeQ"/>
    <property type="match status" value="1"/>
</dbReference>
<accession>A0A0F3KJJ8</accession>
<dbReference type="AlphaFoldDB" id="A0A0F3KJJ8"/>
<dbReference type="OrthoDB" id="5293309at2"/>
<dbReference type="RefSeq" id="WP_045830197.1">
    <property type="nucleotide sequence ID" value="NZ_JZRB01000029.1"/>
</dbReference>
<dbReference type="PANTHER" id="PTHR38784">
    <property type="entry name" value="SUCROSE PHOSPHORYLASE"/>
    <property type="match status" value="1"/>
</dbReference>
<reference evidence="1 2" key="1">
    <citation type="submission" date="2015-03" db="EMBL/GenBank/DDBJ databases">
        <title>Draft genome sequence of Luteibacter yeojuensis strain SU11.</title>
        <authorList>
            <person name="Sulaiman J."/>
            <person name="Priya K."/>
            <person name="Chan K.-G."/>
        </authorList>
    </citation>
    <scope>NUCLEOTIDE SEQUENCE [LARGE SCALE GENOMIC DNA]</scope>
    <source>
        <strain evidence="1 2">SU11</strain>
    </source>
</reference>
<evidence type="ECO:0000313" key="2">
    <source>
        <dbReference type="Proteomes" id="UP000033651"/>
    </source>
</evidence>
<protein>
    <recommendedName>
        <fullName evidence="3">YaeQ family protein</fullName>
    </recommendedName>
</protein>
<sequence>MALKSTVFKADLQVSDMDRHYYQGHALTIAQHPSETDERMMVRVLAFALNADEALVFGKGLSSEDEPDLWRKELTGEVDLWIELGQPDEQRIRRAAGRARRVIIYTYSGRAAEVWWKKAAAAVARTKNVTVIDVAPATVDALAALTERTMQLQFMVQDGHAQVISGETVVPIELSTLA</sequence>
<dbReference type="EMBL" id="JZRB01000029">
    <property type="protein sequence ID" value="KJV31336.1"/>
    <property type="molecule type" value="Genomic_DNA"/>
</dbReference>
<dbReference type="Gene3D" id="3.10.640.10">
    <property type="entry name" value="Restriction endonuclease-like alpha-beta roll domain"/>
    <property type="match status" value="1"/>
</dbReference>
<keyword evidence="2" id="KW-1185">Reference proteome</keyword>
<dbReference type="SUPFAM" id="SSF52980">
    <property type="entry name" value="Restriction endonuclease-like"/>
    <property type="match status" value="1"/>
</dbReference>
<proteinExistence type="predicted"/>
<organism evidence="1 2">
    <name type="scientific">Luteibacter yeojuensis</name>
    <dbReference type="NCBI Taxonomy" id="345309"/>
    <lineage>
        <taxon>Bacteria</taxon>
        <taxon>Pseudomonadati</taxon>
        <taxon>Pseudomonadota</taxon>
        <taxon>Gammaproteobacteria</taxon>
        <taxon>Lysobacterales</taxon>
        <taxon>Rhodanobacteraceae</taxon>
        <taxon>Luteibacter</taxon>
    </lineage>
</organism>
<dbReference type="PANTHER" id="PTHR38784:SF1">
    <property type="entry name" value="SUCROSE PHOSPHORYLASE"/>
    <property type="match status" value="1"/>
</dbReference>
<gene>
    <name evidence="1" type="ORF">VI08_13935</name>
</gene>